<organism evidence="2 3">
    <name type="scientific">Diplocloster modestus</name>
    <dbReference type="NCBI Taxonomy" id="2850322"/>
    <lineage>
        <taxon>Bacteria</taxon>
        <taxon>Bacillati</taxon>
        <taxon>Bacillota</taxon>
        <taxon>Clostridia</taxon>
        <taxon>Lachnospirales</taxon>
        <taxon>Lachnospiraceae</taxon>
        <taxon>Diplocloster</taxon>
    </lineage>
</organism>
<proteinExistence type="predicted"/>
<dbReference type="Proteomes" id="UP001314681">
    <property type="component" value="Unassembled WGS sequence"/>
</dbReference>
<feature type="signal peptide" evidence="1">
    <location>
        <begin position="1"/>
        <end position="17"/>
    </location>
</feature>
<dbReference type="PROSITE" id="PS51257">
    <property type="entry name" value="PROKAR_LIPOPROTEIN"/>
    <property type="match status" value="1"/>
</dbReference>
<reference evidence="2 3" key="1">
    <citation type="submission" date="2021-06" db="EMBL/GenBank/DDBJ databases">
        <title>Description of novel taxa of the family Lachnospiraceae.</title>
        <authorList>
            <person name="Chaplin A.V."/>
            <person name="Sokolova S.R."/>
            <person name="Pikina A.P."/>
            <person name="Korzhanova M."/>
            <person name="Belova V."/>
            <person name="Korostin D."/>
            <person name="Efimov B.A."/>
        </authorList>
    </citation>
    <scope>NUCLEOTIDE SEQUENCE [LARGE SCALE GENOMIC DNA]</scope>
    <source>
        <strain evidence="2 3">ASD4241</strain>
    </source>
</reference>
<evidence type="ECO:0008006" key="4">
    <source>
        <dbReference type="Google" id="ProtNLM"/>
    </source>
</evidence>
<sequence>MKKLAVFMLLCAVLSMAGVSGCASGSPAEPSADAAADGLQLSETGKEFLRKMCYCLPEFSDPAKVDEEFWHDFIFFSFTAAWGDVVIEEVPREDLEMQEKVVKVSLEDMQAYVKLALGVELPDYKPAFEDMNKGQTSCFYRDGYYYIGLSDFPDYTFTYQDCTLDQEDIYTVNYKTSFEGDENAGSVVFKLRPADNANGFVIVGKTVNRSLPFQ</sequence>
<accession>A0ABS6KD79</accession>
<dbReference type="EMBL" id="JAHQCX010000019">
    <property type="protein sequence ID" value="MBU9728443.1"/>
    <property type="molecule type" value="Genomic_DNA"/>
</dbReference>
<keyword evidence="1" id="KW-0732">Signal</keyword>
<evidence type="ECO:0000256" key="1">
    <source>
        <dbReference type="SAM" id="SignalP"/>
    </source>
</evidence>
<name>A0ABS6KD79_9FIRM</name>
<comment type="caution">
    <text evidence="2">The sequence shown here is derived from an EMBL/GenBank/DDBJ whole genome shotgun (WGS) entry which is preliminary data.</text>
</comment>
<feature type="chain" id="PRO_5045403629" description="Lipoprotein" evidence="1">
    <location>
        <begin position="18"/>
        <end position="214"/>
    </location>
</feature>
<dbReference type="RefSeq" id="WP_158353556.1">
    <property type="nucleotide sequence ID" value="NZ_JAHQCX010000019.1"/>
</dbReference>
<evidence type="ECO:0000313" key="2">
    <source>
        <dbReference type="EMBL" id="MBU9728443.1"/>
    </source>
</evidence>
<protein>
    <recommendedName>
        <fullName evidence="4">Lipoprotein</fullName>
    </recommendedName>
</protein>
<gene>
    <name evidence="2" type="ORF">KTH90_20805</name>
</gene>
<keyword evidence="3" id="KW-1185">Reference proteome</keyword>
<evidence type="ECO:0000313" key="3">
    <source>
        <dbReference type="Proteomes" id="UP001314681"/>
    </source>
</evidence>